<dbReference type="Pfam" id="PF03924">
    <property type="entry name" value="CHASE"/>
    <property type="match status" value="1"/>
</dbReference>
<dbReference type="SMART" id="SM00448">
    <property type="entry name" value="REC"/>
    <property type="match status" value="1"/>
</dbReference>
<dbReference type="InterPro" id="IPR001789">
    <property type="entry name" value="Sig_transdc_resp-reg_receiver"/>
</dbReference>
<dbReference type="PROSITE" id="PS50110">
    <property type="entry name" value="RESPONSE_REGULATORY"/>
    <property type="match status" value="2"/>
</dbReference>
<keyword evidence="18" id="KW-1185">Reference proteome</keyword>
<dbReference type="InterPro" id="IPR003594">
    <property type="entry name" value="HATPase_dom"/>
</dbReference>
<dbReference type="GO" id="GO:0005634">
    <property type="term" value="C:nucleus"/>
    <property type="evidence" value="ECO:0007669"/>
    <property type="project" value="TreeGrafter"/>
</dbReference>
<dbReference type="InterPro" id="IPR056839">
    <property type="entry name" value="Receiver_AHK4/CRE1_1st"/>
</dbReference>
<dbReference type="SMART" id="SM00387">
    <property type="entry name" value="HATPase_c"/>
    <property type="match status" value="1"/>
</dbReference>
<dbReference type="Pfam" id="PF02518">
    <property type="entry name" value="HATPase_c"/>
    <property type="match status" value="1"/>
</dbReference>
<proteinExistence type="predicted"/>
<keyword evidence="9 13" id="KW-1133">Transmembrane helix</keyword>
<dbReference type="GO" id="GO:0043424">
    <property type="term" value="F:protein histidine kinase binding"/>
    <property type="evidence" value="ECO:0007669"/>
    <property type="project" value="UniProtKB-ARBA"/>
</dbReference>
<evidence type="ECO:0000256" key="9">
    <source>
        <dbReference type="ARBA" id="ARBA00022989"/>
    </source>
</evidence>
<evidence type="ECO:0000256" key="6">
    <source>
        <dbReference type="ARBA" id="ARBA00022692"/>
    </source>
</evidence>
<evidence type="ECO:0000256" key="12">
    <source>
        <dbReference type="PROSITE-ProRule" id="PRU00169"/>
    </source>
</evidence>
<evidence type="ECO:0000256" key="1">
    <source>
        <dbReference type="ARBA" id="ARBA00000085"/>
    </source>
</evidence>
<dbReference type="PROSITE" id="PS50839">
    <property type="entry name" value="CHASE"/>
    <property type="match status" value="1"/>
</dbReference>
<dbReference type="GO" id="GO:0033554">
    <property type="term" value="P:cellular response to stress"/>
    <property type="evidence" value="ECO:0007669"/>
    <property type="project" value="UniProtKB-ARBA"/>
</dbReference>
<dbReference type="Proteomes" id="UP000467840">
    <property type="component" value="Chromosome 12"/>
</dbReference>
<evidence type="ECO:0000259" key="14">
    <source>
        <dbReference type="PROSITE" id="PS50109"/>
    </source>
</evidence>
<dbReference type="PANTHER" id="PTHR43719">
    <property type="entry name" value="TWO-COMPONENT HISTIDINE KINASE"/>
    <property type="match status" value="1"/>
</dbReference>
<dbReference type="InterPro" id="IPR004358">
    <property type="entry name" value="Sig_transdc_His_kin-like_C"/>
</dbReference>
<protein>
    <recommendedName>
        <fullName evidence="3">histidine kinase</fullName>
        <ecNumber evidence="3">2.7.13.3</ecNumber>
    </recommendedName>
</protein>
<keyword evidence="10 13" id="KW-0472">Membrane</keyword>
<dbReference type="EC" id="2.7.13.3" evidence="3"/>
<comment type="catalytic activity">
    <reaction evidence="1">
        <text>ATP + protein L-histidine = ADP + protein N-phospho-L-histidine.</text>
        <dbReference type="EC" id="2.7.13.3"/>
    </reaction>
</comment>
<dbReference type="SUPFAM" id="SSF47384">
    <property type="entry name" value="Homodimeric domain of signal transducing histidine kinase"/>
    <property type="match status" value="1"/>
</dbReference>
<dbReference type="InterPro" id="IPR050956">
    <property type="entry name" value="2C_system_His_kinase"/>
</dbReference>
<keyword evidence="7" id="KW-0418">Kinase</keyword>
<dbReference type="Gene3D" id="3.40.50.2300">
    <property type="match status" value="2"/>
</dbReference>
<evidence type="ECO:0000256" key="13">
    <source>
        <dbReference type="SAM" id="Phobius"/>
    </source>
</evidence>
<dbReference type="CDD" id="cd17546">
    <property type="entry name" value="REC_hyHK_CKI1_RcsC-like"/>
    <property type="match status" value="1"/>
</dbReference>
<dbReference type="GO" id="GO:0009414">
    <property type="term" value="P:response to water deprivation"/>
    <property type="evidence" value="ECO:0007669"/>
    <property type="project" value="UniProtKB-ARBA"/>
</dbReference>
<dbReference type="PANTHER" id="PTHR43719:SF35">
    <property type="entry name" value="HISTIDINE KINASE 2"/>
    <property type="match status" value="1"/>
</dbReference>
<dbReference type="GO" id="GO:1901701">
    <property type="term" value="P:cellular response to oxygen-containing compound"/>
    <property type="evidence" value="ECO:0007669"/>
    <property type="project" value="UniProtKB-ARBA"/>
</dbReference>
<keyword evidence="4 12" id="KW-0597">Phosphoprotein</keyword>
<dbReference type="CDD" id="cd16922">
    <property type="entry name" value="HATPase_EvgS-ArcB-TorS-like"/>
    <property type="match status" value="1"/>
</dbReference>
<keyword evidence="8" id="KW-0256">Endoplasmic reticulum</keyword>
<dbReference type="Gene3D" id="1.10.287.130">
    <property type="match status" value="1"/>
</dbReference>
<evidence type="ECO:0000256" key="3">
    <source>
        <dbReference type="ARBA" id="ARBA00012438"/>
    </source>
</evidence>
<feature type="domain" description="Response regulatory" evidence="15">
    <location>
        <begin position="976"/>
        <end position="1113"/>
    </location>
</feature>
<dbReference type="SMART" id="SM00388">
    <property type="entry name" value="HisKA"/>
    <property type="match status" value="1"/>
</dbReference>
<dbReference type="EMBL" id="JAAGAX010000018">
    <property type="protein sequence ID" value="KAF2284815.1"/>
    <property type="molecule type" value="Genomic_DNA"/>
</dbReference>
<gene>
    <name evidence="17" type="ORF">GH714_030743</name>
</gene>
<dbReference type="PROSITE" id="PS50109">
    <property type="entry name" value="HIS_KIN"/>
    <property type="match status" value="1"/>
</dbReference>
<evidence type="ECO:0000256" key="7">
    <source>
        <dbReference type="ARBA" id="ARBA00022777"/>
    </source>
</evidence>
<dbReference type="InterPro" id="IPR003661">
    <property type="entry name" value="HisK_dim/P_dom"/>
</dbReference>
<organism evidence="17 18">
    <name type="scientific">Hevea brasiliensis</name>
    <name type="common">Para rubber tree</name>
    <name type="synonym">Siphonia brasiliensis</name>
    <dbReference type="NCBI Taxonomy" id="3981"/>
    <lineage>
        <taxon>Eukaryota</taxon>
        <taxon>Viridiplantae</taxon>
        <taxon>Streptophyta</taxon>
        <taxon>Embryophyta</taxon>
        <taxon>Tracheophyta</taxon>
        <taxon>Spermatophyta</taxon>
        <taxon>Magnoliopsida</taxon>
        <taxon>eudicotyledons</taxon>
        <taxon>Gunneridae</taxon>
        <taxon>Pentapetalae</taxon>
        <taxon>rosids</taxon>
        <taxon>fabids</taxon>
        <taxon>Malpighiales</taxon>
        <taxon>Euphorbiaceae</taxon>
        <taxon>Crotonoideae</taxon>
        <taxon>Micrandreae</taxon>
        <taxon>Hevea</taxon>
    </lineage>
</organism>
<feature type="modified residue" description="4-aspartylphosphate" evidence="12">
    <location>
        <position position="1026"/>
    </location>
</feature>
<dbReference type="Gene3D" id="3.30.450.350">
    <property type="entry name" value="CHASE domain"/>
    <property type="match status" value="1"/>
</dbReference>
<dbReference type="Pfam" id="PF24896">
    <property type="entry name" value="Receiver_CRE1"/>
    <property type="match status" value="1"/>
</dbReference>
<dbReference type="GO" id="GO:0000155">
    <property type="term" value="F:phosphorelay sensor kinase activity"/>
    <property type="evidence" value="ECO:0007669"/>
    <property type="project" value="InterPro"/>
</dbReference>
<keyword evidence="11" id="KW-0675">Receptor</keyword>
<feature type="domain" description="Histidine kinase" evidence="14">
    <location>
        <begin position="538"/>
        <end position="800"/>
    </location>
</feature>
<accession>A0A6A6K8V4</accession>
<evidence type="ECO:0000259" key="15">
    <source>
        <dbReference type="PROSITE" id="PS50110"/>
    </source>
</evidence>
<feature type="domain" description="Response regulatory" evidence="15">
    <location>
        <begin position="823"/>
        <end position="955"/>
    </location>
</feature>
<evidence type="ECO:0000256" key="4">
    <source>
        <dbReference type="ARBA" id="ARBA00022553"/>
    </source>
</evidence>
<keyword evidence="6 13" id="KW-0812">Transmembrane</keyword>
<dbReference type="InterPro" id="IPR042240">
    <property type="entry name" value="CHASE_sf"/>
</dbReference>
<feature type="transmembrane region" description="Helical" evidence="13">
    <location>
        <begin position="67"/>
        <end position="87"/>
    </location>
</feature>
<dbReference type="GO" id="GO:0005789">
    <property type="term" value="C:endoplasmic reticulum membrane"/>
    <property type="evidence" value="ECO:0007669"/>
    <property type="project" value="UniProtKB-SubCell"/>
</dbReference>
<dbReference type="AlphaFoldDB" id="A0A6A6K8V4"/>
<keyword evidence="5" id="KW-0808">Transferase</keyword>
<dbReference type="InterPro" id="IPR005467">
    <property type="entry name" value="His_kinase_dom"/>
</dbReference>
<name>A0A6A6K8V4_HEVBR</name>
<dbReference type="Pfam" id="PF00512">
    <property type="entry name" value="HisKA"/>
    <property type="match status" value="1"/>
</dbReference>
<evidence type="ECO:0000256" key="10">
    <source>
        <dbReference type="ARBA" id="ARBA00023136"/>
    </source>
</evidence>
<dbReference type="GO" id="GO:0010029">
    <property type="term" value="P:regulation of seed germination"/>
    <property type="evidence" value="ECO:0007669"/>
    <property type="project" value="UniProtKB-ARBA"/>
</dbReference>
<comment type="caution">
    <text evidence="17">The sequence shown here is derived from an EMBL/GenBank/DDBJ whole genome shotgun (WGS) entry which is preliminary data.</text>
</comment>
<evidence type="ECO:0000259" key="16">
    <source>
        <dbReference type="PROSITE" id="PS50839"/>
    </source>
</evidence>
<evidence type="ECO:0000313" key="18">
    <source>
        <dbReference type="Proteomes" id="UP000467840"/>
    </source>
</evidence>
<evidence type="ECO:0000313" key="17">
    <source>
        <dbReference type="EMBL" id="KAF2284815.1"/>
    </source>
</evidence>
<dbReference type="SUPFAM" id="SSF52172">
    <property type="entry name" value="CheY-like"/>
    <property type="match status" value="2"/>
</dbReference>
<evidence type="ECO:0000256" key="8">
    <source>
        <dbReference type="ARBA" id="ARBA00022824"/>
    </source>
</evidence>
<dbReference type="InterPro" id="IPR011006">
    <property type="entry name" value="CheY-like_superfamily"/>
</dbReference>
<dbReference type="FunFam" id="3.30.450.350:FF:000001">
    <property type="entry name" value="Histidine kinase 4"/>
    <property type="match status" value="1"/>
</dbReference>
<dbReference type="GO" id="GO:0009884">
    <property type="term" value="F:cytokinin receptor activity"/>
    <property type="evidence" value="ECO:0007669"/>
    <property type="project" value="UniProtKB-ARBA"/>
</dbReference>
<comment type="subcellular location">
    <subcellularLocation>
        <location evidence="2">Endoplasmic reticulum membrane</location>
        <topology evidence="2">Multi-pass membrane protein</topology>
    </subcellularLocation>
</comment>
<dbReference type="Gene3D" id="6.10.250.1190">
    <property type="match status" value="2"/>
</dbReference>
<dbReference type="SMART" id="SM01079">
    <property type="entry name" value="CHASE"/>
    <property type="match status" value="1"/>
</dbReference>
<dbReference type="InterPro" id="IPR036097">
    <property type="entry name" value="HisK_dim/P_sf"/>
</dbReference>
<dbReference type="GO" id="GO:0048509">
    <property type="term" value="P:regulation of meristem development"/>
    <property type="evidence" value="ECO:0007669"/>
    <property type="project" value="UniProtKB-ARBA"/>
</dbReference>
<dbReference type="CDD" id="cd00082">
    <property type="entry name" value="HisKA"/>
    <property type="match status" value="1"/>
</dbReference>
<feature type="modified residue" description="4-aspartylphosphate" evidence="12">
    <location>
        <position position="879"/>
    </location>
</feature>
<dbReference type="GO" id="GO:0048831">
    <property type="term" value="P:regulation of shoot system development"/>
    <property type="evidence" value="ECO:0007669"/>
    <property type="project" value="UniProtKB-ARBA"/>
</dbReference>
<evidence type="ECO:0000256" key="5">
    <source>
        <dbReference type="ARBA" id="ARBA00022679"/>
    </source>
</evidence>
<dbReference type="GO" id="GO:0006970">
    <property type="term" value="P:response to osmotic stress"/>
    <property type="evidence" value="ECO:0007669"/>
    <property type="project" value="UniProtKB-ARBA"/>
</dbReference>
<dbReference type="InterPro" id="IPR036890">
    <property type="entry name" value="HATPase_C_sf"/>
</dbReference>
<dbReference type="InterPro" id="IPR006189">
    <property type="entry name" value="CHASE_dom"/>
</dbReference>
<reference evidence="17 18" key="1">
    <citation type="journal article" date="2020" name="Mol. Plant">
        <title>The Chromosome-Based Rubber Tree Genome Provides New Insights into Spurge Genome Evolution and Rubber Biosynthesis.</title>
        <authorList>
            <person name="Liu J."/>
            <person name="Shi C."/>
            <person name="Shi C.C."/>
            <person name="Li W."/>
            <person name="Zhang Q.J."/>
            <person name="Zhang Y."/>
            <person name="Li K."/>
            <person name="Lu H.F."/>
            <person name="Shi C."/>
            <person name="Zhu S.T."/>
            <person name="Xiao Z.Y."/>
            <person name="Nan H."/>
            <person name="Yue Y."/>
            <person name="Zhu X.G."/>
            <person name="Wu Y."/>
            <person name="Hong X.N."/>
            <person name="Fan G.Y."/>
            <person name="Tong Y."/>
            <person name="Zhang D."/>
            <person name="Mao C.L."/>
            <person name="Liu Y.L."/>
            <person name="Hao S.J."/>
            <person name="Liu W.Q."/>
            <person name="Lv M.Q."/>
            <person name="Zhang H.B."/>
            <person name="Liu Y."/>
            <person name="Hu-Tang G.R."/>
            <person name="Wang J.P."/>
            <person name="Wang J.H."/>
            <person name="Sun Y.H."/>
            <person name="Ni S.B."/>
            <person name="Chen W.B."/>
            <person name="Zhang X.C."/>
            <person name="Jiao Y.N."/>
            <person name="Eichler E.E."/>
            <person name="Li G.H."/>
            <person name="Liu X."/>
            <person name="Gao L.Z."/>
        </authorList>
    </citation>
    <scope>NUCLEOTIDE SEQUENCE [LARGE SCALE GENOMIC DNA]</scope>
    <source>
        <strain evidence="18">cv. GT1</strain>
        <tissue evidence="17">Leaf</tissue>
    </source>
</reference>
<dbReference type="PRINTS" id="PR00344">
    <property type="entry name" value="BCTRLSENSOR"/>
</dbReference>
<evidence type="ECO:0000256" key="2">
    <source>
        <dbReference type="ARBA" id="ARBA00004477"/>
    </source>
</evidence>
<dbReference type="FunFam" id="1.10.287.130:FF:000015">
    <property type="entry name" value="Histidine kinase 4"/>
    <property type="match status" value="1"/>
</dbReference>
<feature type="domain" description="CHASE" evidence="16">
    <location>
        <begin position="246"/>
        <end position="470"/>
    </location>
</feature>
<sequence length="1113" mass="124497">MSCVAGTGVFVKLSRLFVKVHRWALVKMSMNFKLSGLTGTLLASFKMKKQNDPLHGPNSVKIWRRKILFLWFLCVLTIASIWFLLSFEKGALGRKDKNLDSCEEKAQVLLEHFNVSKSQLHALVSLFSESDQVTSLECPKELGPEMAMTNGITCALKVLCLKKHEFQPQERWATEDVEHNEQCPAQDMNIPRMLEQSLRDKSLRREETLANMCDERARMLQDQFNVSMNHVHALAILVSTFHYGKDPSAIDQKTFGEYTERTAFERPLTSGVAYALKVPHSERKQFEKQHGWTIKKMEMEDQTLVQDCIPEKLDPAPIQDEYAPVIFSQETVSHIVSIDMMSGKEDRENILRARASGKGVLTSPFKLLKSNHLGVVLTFAVYNADIPLDSTPELRTESTVGYLGASYDIPSLVEKLLHQLASKQTIVVNVYDTTNALAPILMYGTDVTDTGLLHISNLDFGDPLRKHQMHCRFKYKPPLPWTAINASVGVLVITLLVGHIFYAAISRIAKVEEDYREMMELKVRAEAADVAKSQFLATVSHEIRTPMNGVLGMLQMLMDTELDANQMDYAQTAHASGKDLISLINEVLDQAKIESGRLELESVPFDLHSVLDNLAVYVSNQVPEVVIGDPGRFRQIITNLVGNSVKFTRDKGHIFVSVHLADEVRSPLGVGDAVLEQGLNLARDMTNEIDNTLSGCPVVDRLKSWANFKRLNSTDTIEEPEMIRLLVTIEDTGVGIPLDAQSRIFTPFMQADSSTSRTYGGTGIGLSISKCLVDLMGGEIGFVSEPGTGSTFSFTASFRKGELSSLDTKWQPYDPIMEFQGWRALVIDKRRVRAEVTRYHLQRLGISVDIASSLKSACSYLLGGCYTSVPADMAVVLIDKDVWHNEISISFNHFLKESKRNCGKEILGNLPKIFFLATTISPDERYELLSAGLADNVIMKPLRLSVLIACFQEAIGSGKKSPAKRNKPSNLLRGKRILVVDDNTVNRRVAEGALKKYGAIVTCVESGKDALELLKPPHTFDACFMDRHMPEMDGFEATRQIRSRERQFNKEIASGEASAEMFGNVAYWHTPILAMTADVIQATNEECIKCGMDDYVSKPFEEEQLYNAVARFF</sequence>
<dbReference type="SUPFAM" id="SSF55874">
    <property type="entry name" value="ATPase domain of HSP90 chaperone/DNA topoisomerase II/histidine kinase"/>
    <property type="match status" value="1"/>
</dbReference>
<dbReference type="Pfam" id="PF00072">
    <property type="entry name" value="Response_reg"/>
    <property type="match status" value="1"/>
</dbReference>
<evidence type="ECO:0000256" key="11">
    <source>
        <dbReference type="ARBA" id="ARBA00023170"/>
    </source>
</evidence>
<dbReference type="Gene3D" id="3.30.565.10">
    <property type="entry name" value="Histidine kinase-like ATPase, C-terminal domain"/>
    <property type="match status" value="1"/>
</dbReference>